<dbReference type="InterPro" id="IPR001611">
    <property type="entry name" value="Leu-rich_rpt"/>
</dbReference>
<evidence type="ECO:0000256" key="9">
    <source>
        <dbReference type="ARBA" id="ARBA00023170"/>
    </source>
</evidence>
<dbReference type="Proteomes" id="UP000695007">
    <property type="component" value="Unplaced"/>
</dbReference>
<dbReference type="GO" id="GO:0005886">
    <property type="term" value="C:plasma membrane"/>
    <property type="evidence" value="ECO:0007669"/>
    <property type="project" value="TreeGrafter"/>
</dbReference>
<keyword evidence="4 11" id="KW-0812">Transmembrane</keyword>
<feature type="transmembrane region" description="Helical" evidence="11">
    <location>
        <begin position="789"/>
        <end position="811"/>
    </location>
</feature>
<evidence type="ECO:0000256" key="4">
    <source>
        <dbReference type="ARBA" id="ARBA00022692"/>
    </source>
</evidence>
<evidence type="ECO:0000256" key="2">
    <source>
        <dbReference type="ARBA" id="ARBA00009634"/>
    </source>
</evidence>
<dbReference type="FunFam" id="3.40.50.10140:FF:000020">
    <property type="entry name" value="Blast:Protein toll"/>
    <property type="match status" value="1"/>
</dbReference>
<dbReference type="Gene3D" id="3.80.10.10">
    <property type="entry name" value="Ribonuclease Inhibitor"/>
    <property type="match status" value="3"/>
</dbReference>
<proteinExistence type="inferred from homology"/>
<keyword evidence="5 12" id="KW-0732">Signal</keyword>
<evidence type="ECO:0000256" key="10">
    <source>
        <dbReference type="ARBA" id="ARBA00023180"/>
    </source>
</evidence>
<dbReference type="SMART" id="SM00255">
    <property type="entry name" value="TIR"/>
    <property type="match status" value="1"/>
</dbReference>
<keyword evidence="9" id="KW-0675">Receptor</keyword>
<dbReference type="PRINTS" id="PR01537">
    <property type="entry name" value="INTRLKN1R1F"/>
</dbReference>
<dbReference type="AlphaFoldDB" id="A0AAJ6YXQ0"/>
<feature type="domain" description="TIR" evidence="13">
    <location>
        <begin position="840"/>
        <end position="976"/>
    </location>
</feature>
<accession>A0AAJ6YXQ0</accession>
<dbReference type="Pfam" id="PF13855">
    <property type="entry name" value="LRR_8"/>
    <property type="match status" value="4"/>
</dbReference>
<organism evidence="14 15">
    <name type="scientific">Ceratosolen solmsi marchali</name>
    <dbReference type="NCBI Taxonomy" id="326594"/>
    <lineage>
        <taxon>Eukaryota</taxon>
        <taxon>Metazoa</taxon>
        <taxon>Ecdysozoa</taxon>
        <taxon>Arthropoda</taxon>
        <taxon>Hexapoda</taxon>
        <taxon>Insecta</taxon>
        <taxon>Pterygota</taxon>
        <taxon>Neoptera</taxon>
        <taxon>Endopterygota</taxon>
        <taxon>Hymenoptera</taxon>
        <taxon>Apocrita</taxon>
        <taxon>Proctotrupomorpha</taxon>
        <taxon>Chalcidoidea</taxon>
        <taxon>Agaonidae</taxon>
        <taxon>Agaoninae</taxon>
        <taxon>Ceratosolen</taxon>
    </lineage>
</organism>
<keyword evidence="6" id="KW-0677">Repeat</keyword>
<comment type="subcellular location">
    <subcellularLocation>
        <location evidence="1">Membrane</location>
        <topology evidence="1">Single-pass type I membrane protein</topology>
    </subcellularLocation>
</comment>
<dbReference type="SMART" id="SM00369">
    <property type="entry name" value="LRR_TYP"/>
    <property type="match status" value="14"/>
</dbReference>
<evidence type="ECO:0000256" key="8">
    <source>
        <dbReference type="ARBA" id="ARBA00023136"/>
    </source>
</evidence>
<dbReference type="Pfam" id="PF13676">
    <property type="entry name" value="TIR_2"/>
    <property type="match status" value="1"/>
</dbReference>
<keyword evidence="7 11" id="KW-1133">Transmembrane helix</keyword>
<comment type="similarity">
    <text evidence="2">Belongs to the Toll-like receptor family.</text>
</comment>
<evidence type="ECO:0000256" key="5">
    <source>
        <dbReference type="ARBA" id="ARBA00022729"/>
    </source>
</evidence>
<dbReference type="GeneID" id="105368861"/>
<dbReference type="SMART" id="SM00082">
    <property type="entry name" value="LRRCT"/>
    <property type="match status" value="2"/>
</dbReference>
<evidence type="ECO:0000256" key="6">
    <source>
        <dbReference type="ARBA" id="ARBA00022737"/>
    </source>
</evidence>
<evidence type="ECO:0000256" key="1">
    <source>
        <dbReference type="ARBA" id="ARBA00004479"/>
    </source>
</evidence>
<evidence type="ECO:0000259" key="13">
    <source>
        <dbReference type="PROSITE" id="PS50104"/>
    </source>
</evidence>
<keyword evidence="14" id="KW-1185">Reference proteome</keyword>
<sequence>MSRAVPLTLLLAIAGAAALSCPDSRQCYCFEESASEQRVHCAAGNGTTAAAFDLTLRRHERLLVECTGGPDWADFLLGSPLDVGSVKTLVFAYCAPPGSEHSPRVAGLLGTRDVEVLRFNGLNGSLGRHDLADYPSVKNLALSNNNLTGVGADLLRDLPSLRLLELRSTNIQLPTGFFDNSSSLRILELGSNQLRQLEPGTFDGLHKLELLNLWKNDFRKLEADVFRGLNTLQSLDLNQNGLKTLPADIFKDLENLELVNLNSNNFTSLPQGLFRTNLKLRVVKLQYNKRNLTELPDGLFANLTALKSILITRNGLLRLPEDLFWGSTSLRNLTIDRNYLTTLPRRIFQNATELYILSLSFNDLKELPDGIFEATSKLAKLDLSKNHLTSINDRMLVGLESLRMLNLENNDLTYIHVNAFSFLGNLRVAKFAYNRLTLRTGLYDIFGHISPFHHCHSLEELYLAHNNVTEMHSDWIVSNTRLRVLDLKYNSFNYLETEDLQFISSSVSVDLRHNNISRVVLARLELMAANQSAPRDVIVDIADNPIRCDCEVYELLRYLNGDMHPYVQNYVHLRPGNLSCESPDYIRGAQVFELKAKSLKCLVESEQPRPGDPCSPSGGACTCWLRPEDRALLLDCAARNLTRPPEWIDARAVAKVELDLTMNELKEPPSMYKKGYEKVTSLNLAKNRISVVDERLLSPNLKTLLLDGNNLTSIDSKILDRLSNSSHITKLTLHDNPWRCDCNSRNLLSFIQSNSLDVPELLRVTCSNTNVSLSNIALSELCTSNNDTAILVCSMVSLLGLLVGGGAALYFRFQRQIKVWLFSKSLCLCLVSEEEIDRDKRYDAFISYSHKDEEFVVKELVGRLEEGPRPYRLCIHVRDWLAGEWIPTQIARSVEESKRTIVVLSANFIESVWGRLEFQVAHKQALSERRARVIVVLYGDIGPTEKLDPELRAYLQMNTYVKWGDPWFWQKLRYAMPHTRTGSEHSHSNGILGKGIVANAKAREGKLAFAEDVRRNQTFVDTVKGIDKNLNGGFDIGPPQCTTV</sequence>
<keyword evidence="3" id="KW-0433">Leucine-rich repeat</keyword>
<dbReference type="PROSITE" id="PS51257">
    <property type="entry name" value="PROKAR_LIPOPROTEIN"/>
    <property type="match status" value="1"/>
</dbReference>
<dbReference type="PROSITE" id="PS51450">
    <property type="entry name" value="LRR"/>
    <property type="match status" value="1"/>
</dbReference>
<dbReference type="GO" id="GO:0007165">
    <property type="term" value="P:signal transduction"/>
    <property type="evidence" value="ECO:0007669"/>
    <property type="project" value="InterPro"/>
</dbReference>
<dbReference type="SUPFAM" id="SSF52200">
    <property type="entry name" value="Toll/Interleukin receptor TIR domain"/>
    <property type="match status" value="1"/>
</dbReference>
<dbReference type="PROSITE" id="PS50104">
    <property type="entry name" value="TIR"/>
    <property type="match status" value="1"/>
</dbReference>
<dbReference type="PANTHER" id="PTHR24365:SF541">
    <property type="entry name" value="PROTEIN TOLL-RELATED"/>
    <property type="match status" value="1"/>
</dbReference>
<dbReference type="Gene3D" id="3.40.50.10140">
    <property type="entry name" value="Toll/interleukin-1 receptor homology (TIR) domain"/>
    <property type="match status" value="1"/>
</dbReference>
<dbReference type="InterPro" id="IPR032675">
    <property type="entry name" value="LRR_dom_sf"/>
</dbReference>
<evidence type="ECO:0000256" key="3">
    <source>
        <dbReference type="ARBA" id="ARBA00022614"/>
    </source>
</evidence>
<evidence type="ECO:0000256" key="11">
    <source>
        <dbReference type="SAM" id="Phobius"/>
    </source>
</evidence>
<feature type="signal peptide" evidence="12">
    <location>
        <begin position="1"/>
        <end position="18"/>
    </location>
</feature>
<name>A0AAJ6YXQ0_9HYME</name>
<dbReference type="InterPro" id="IPR000483">
    <property type="entry name" value="Cys-rich_flank_reg_C"/>
</dbReference>
<dbReference type="SUPFAM" id="SSF52047">
    <property type="entry name" value="RNI-like"/>
    <property type="match status" value="1"/>
</dbReference>
<evidence type="ECO:0000256" key="7">
    <source>
        <dbReference type="ARBA" id="ARBA00022989"/>
    </source>
</evidence>
<keyword evidence="8 11" id="KW-0472">Membrane</keyword>
<dbReference type="InterPro" id="IPR035897">
    <property type="entry name" value="Toll_tir_struct_dom_sf"/>
</dbReference>
<evidence type="ECO:0000313" key="15">
    <source>
        <dbReference type="RefSeq" id="XP_011506298.1"/>
    </source>
</evidence>
<dbReference type="FunFam" id="3.80.10.10:FF:001164">
    <property type="entry name" value="GH01279p"/>
    <property type="match status" value="2"/>
</dbReference>
<dbReference type="InterPro" id="IPR000157">
    <property type="entry name" value="TIR_dom"/>
</dbReference>
<protein>
    <submittedName>
        <fullName evidence="15">Protein toll-like</fullName>
    </submittedName>
</protein>
<dbReference type="RefSeq" id="XP_011506298.1">
    <property type="nucleotide sequence ID" value="XM_011507996.1"/>
</dbReference>
<dbReference type="InterPro" id="IPR003591">
    <property type="entry name" value="Leu-rich_rpt_typical-subtyp"/>
</dbReference>
<dbReference type="SUPFAM" id="SSF52058">
    <property type="entry name" value="L domain-like"/>
    <property type="match status" value="1"/>
</dbReference>
<feature type="chain" id="PRO_5042607434" evidence="12">
    <location>
        <begin position="19"/>
        <end position="1044"/>
    </location>
</feature>
<dbReference type="PANTHER" id="PTHR24365">
    <property type="entry name" value="TOLL-LIKE RECEPTOR"/>
    <property type="match status" value="1"/>
</dbReference>
<evidence type="ECO:0000256" key="12">
    <source>
        <dbReference type="SAM" id="SignalP"/>
    </source>
</evidence>
<reference evidence="15" key="1">
    <citation type="submission" date="2025-08" db="UniProtKB">
        <authorList>
            <consortium name="RefSeq"/>
        </authorList>
    </citation>
    <scope>IDENTIFICATION</scope>
</reference>
<evidence type="ECO:0000313" key="14">
    <source>
        <dbReference type="Proteomes" id="UP000695007"/>
    </source>
</evidence>
<dbReference type="GO" id="GO:0038023">
    <property type="term" value="F:signaling receptor activity"/>
    <property type="evidence" value="ECO:0007669"/>
    <property type="project" value="TreeGrafter"/>
</dbReference>
<keyword evidence="10" id="KW-0325">Glycoprotein</keyword>
<dbReference type="KEGG" id="csol:105368861"/>
<gene>
    <name evidence="15" type="primary">LOC105368861</name>
</gene>